<comment type="caution">
    <text evidence="11">The sequence shown here is derived from an EMBL/GenBank/DDBJ whole genome shotgun (WGS) entry which is preliminary data.</text>
</comment>
<evidence type="ECO:0000313" key="11">
    <source>
        <dbReference type="EMBL" id="TKI56199.1"/>
    </source>
</evidence>
<dbReference type="RefSeq" id="WP_137029670.1">
    <property type="nucleotide sequence ID" value="NZ_SZNK01000001.1"/>
</dbReference>
<organism evidence="11 12">
    <name type="scientific">Brevibacillus antibioticus</name>
    <dbReference type="NCBI Taxonomy" id="2570228"/>
    <lineage>
        <taxon>Bacteria</taxon>
        <taxon>Bacillati</taxon>
        <taxon>Bacillota</taxon>
        <taxon>Bacilli</taxon>
        <taxon>Bacillales</taxon>
        <taxon>Paenibacillaceae</taxon>
        <taxon>Brevibacillus</taxon>
    </lineage>
</organism>
<accession>A0A4U2Y6P7</accession>
<reference evidence="11 12" key="1">
    <citation type="submission" date="2019-04" db="EMBL/GenBank/DDBJ databases">
        <title>Whole genome sequencing of Brevibacillus sp. TGS2-1.</title>
        <authorList>
            <person name="Choi A."/>
        </authorList>
    </citation>
    <scope>NUCLEOTIDE SEQUENCE [LARGE SCALE GENOMIC DNA]</scope>
    <source>
        <strain evidence="11 12">TGS2-1</strain>
    </source>
</reference>
<feature type="active site" description="Charge relay system" evidence="5 6">
    <location>
        <position position="365"/>
    </location>
</feature>
<evidence type="ECO:0000256" key="3">
    <source>
        <dbReference type="ARBA" id="ARBA00022801"/>
    </source>
</evidence>
<evidence type="ECO:0000256" key="6">
    <source>
        <dbReference type="PROSITE-ProRule" id="PRU01240"/>
    </source>
</evidence>
<evidence type="ECO:0000256" key="8">
    <source>
        <dbReference type="SAM" id="MobiDB-lite"/>
    </source>
</evidence>
<dbReference type="PROSITE" id="PS00138">
    <property type="entry name" value="SUBTILASE_SER"/>
    <property type="match status" value="1"/>
</dbReference>
<dbReference type="Proteomes" id="UP000307841">
    <property type="component" value="Unassembled WGS sequence"/>
</dbReference>
<evidence type="ECO:0000256" key="2">
    <source>
        <dbReference type="ARBA" id="ARBA00022670"/>
    </source>
</evidence>
<name>A0A4U2Y6P7_9BACL</name>
<dbReference type="InterPro" id="IPR015500">
    <property type="entry name" value="Peptidase_S8_subtilisin-rel"/>
</dbReference>
<dbReference type="InterPro" id="IPR050131">
    <property type="entry name" value="Peptidase_S8_subtilisin-like"/>
</dbReference>
<dbReference type="PROSITE" id="PS00137">
    <property type="entry name" value="SUBTILASE_HIS"/>
    <property type="match status" value="1"/>
</dbReference>
<dbReference type="PROSITE" id="PS51892">
    <property type="entry name" value="SUBTILASE"/>
    <property type="match status" value="1"/>
</dbReference>
<keyword evidence="4 6" id="KW-0720">Serine protease</keyword>
<proteinExistence type="inferred from homology"/>
<feature type="region of interest" description="Disordered" evidence="8">
    <location>
        <begin position="401"/>
        <end position="429"/>
    </location>
</feature>
<dbReference type="PANTHER" id="PTHR43806:SF11">
    <property type="entry name" value="CEREVISIN-RELATED"/>
    <property type="match status" value="1"/>
</dbReference>
<dbReference type="InterPro" id="IPR022398">
    <property type="entry name" value="Peptidase_S8_His-AS"/>
</dbReference>
<feature type="signal peptide" evidence="9">
    <location>
        <begin position="1"/>
        <end position="28"/>
    </location>
</feature>
<keyword evidence="3 6" id="KW-0378">Hydrolase</keyword>
<protein>
    <submittedName>
        <fullName evidence="11">Peptidase S8</fullName>
    </submittedName>
</protein>
<dbReference type="InterPro" id="IPR023827">
    <property type="entry name" value="Peptidase_S8_Asp-AS"/>
</dbReference>
<feature type="active site" description="Charge relay system" evidence="5 6">
    <location>
        <position position="149"/>
    </location>
</feature>
<evidence type="ECO:0000256" key="5">
    <source>
        <dbReference type="PIRSR" id="PIRSR615500-1"/>
    </source>
</evidence>
<dbReference type="SUPFAM" id="SSF52743">
    <property type="entry name" value="Subtilisin-like"/>
    <property type="match status" value="1"/>
</dbReference>
<evidence type="ECO:0000259" key="10">
    <source>
        <dbReference type="Pfam" id="PF00082"/>
    </source>
</evidence>
<evidence type="ECO:0000256" key="1">
    <source>
        <dbReference type="ARBA" id="ARBA00011073"/>
    </source>
</evidence>
<dbReference type="Pfam" id="PF00082">
    <property type="entry name" value="Peptidase_S8"/>
    <property type="match status" value="1"/>
</dbReference>
<feature type="active site" description="Charge relay system" evidence="5 6">
    <location>
        <position position="187"/>
    </location>
</feature>
<dbReference type="GO" id="GO:0006508">
    <property type="term" value="P:proteolysis"/>
    <property type="evidence" value="ECO:0007669"/>
    <property type="project" value="UniProtKB-KW"/>
</dbReference>
<dbReference type="GO" id="GO:0004252">
    <property type="term" value="F:serine-type endopeptidase activity"/>
    <property type="evidence" value="ECO:0007669"/>
    <property type="project" value="UniProtKB-UniRule"/>
</dbReference>
<evidence type="ECO:0000256" key="7">
    <source>
        <dbReference type="RuleBase" id="RU003355"/>
    </source>
</evidence>
<keyword evidence="9" id="KW-0732">Signal</keyword>
<dbReference type="AlphaFoldDB" id="A0A4U2Y6P7"/>
<dbReference type="EMBL" id="SZNK01000001">
    <property type="protein sequence ID" value="TKI56199.1"/>
    <property type="molecule type" value="Genomic_DNA"/>
</dbReference>
<gene>
    <name evidence="11" type="ORF">E8L90_12410</name>
</gene>
<keyword evidence="2 6" id="KW-0645">Protease</keyword>
<dbReference type="PRINTS" id="PR00723">
    <property type="entry name" value="SUBTILISIN"/>
</dbReference>
<dbReference type="PANTHER" id="PTHR43806">
    <property type="entry name" value="PEPTIDASE S8"/>
    <property type="match status" value="1"/>
</dbReference>
<feature type="chain" id="PRO_5020410657" evidence="9">
    <location>
        <begin position="29"/>
        <end position="429"/>
    </location>
</feature>
<dbReference type="InterPro" id="IPR036852">
    <property type="entry name" value="Peptidase_S8/S53_dom_sf"/>
</dbReference>
<evidence type="ECO:0000256" key="4">
    <source>
        <dbReference type="ARBA" id="ARBA00022825"/>
    </source>
</evidence>
<evidence type="ECO:0000313" key="12">
    <source>
        <dbReference type="Proteomes" id="UP000307841"/>
    </source>
</evidence>
<dbReference type="OrthoDB" id="9798386at2"/>
<keyword evidence="12" id="KW-1185">Reference proteome</keyword>
<dbReference type="Gene3D" id="3.40.50.200">
    <property type="entry name" value="Peptidase S8/S53 domain"/>
    <property type="match status" value="1"/>
</dbReference>
<dbReference type="PROSITE" id="PS00136">
    <property type="entry name" value="SUBTILASE_ASP"/>
    <property type="match status" value="1"/>
</dbReference>
<comment type="similarity">
    <text evidence="1 6 7">Belongs to the peptidase S8 family.</text>
</comment>
<sequence>MKKRTGKWWAMGLLSSALVMSVFTGVGAASNESTNEFSGSGTARVLIQSDSDVRTGYFAEPLEVRHDFGEEGFTLDLNSDQLNQLKSDPNVKITVLKKLKIAEYIEEDQASEPEFSPAAVVPWGIKAIYKNQSLSATTGGSDVRVAVLDTGVYTQHADLTANAEQCNDFSQASSPVVTGACNDAHGHGTHVAGTVLANGGSGAGIYGVAPDAKLWAYKVLDDSGSGYEDDIAYAIRYAADQSAQLGVKTIISMSLGSSSKSTLMESAITYANQKDVLVVAAAGNSGPTANSIGYPGALVNTVAVAALENVQQNGTFRVADFSSRGKSGQAGDYVIQERDVEVSAPGRAIQSTWNNGGYNSISGTSMATPHISGLAAKIWASNPSWSPQDVRVELQKRAKGNDIKGGSNAAVGDDIASGFGFPTVQSGDQ</sequence>
<feature type="domain" description="Peptidase S8/S53" evidence="10">
    <location>
        <begin position="140"/>
        <end position="399"/>
    </location>
</feature>
<evidence type="ECO:0000256" key="9">
    <source>
        <dbReference type="SAM" id="SignalP"/>
    </source>
</evidence>
<dbReference type="InterPro" id="IPR000209">
    <property type="entry name" value="Peptidase_S8/S53_dom"/>
</dbReference>
<dbReference type="InterPro" id="IPR023828">
    <property type="entry name" value="Peptidase_S8_Ser-AS"/>
</dbReference>